<accession>D7KM06</accession>
<keyword evidence="1" id="KW-1133">Transmembrane helix</keyword>
<evidence type="ECO:0000313" key="3">
    <source>
        <dbReference type="Proteomes" id="UP000008694"/>
    </source>
</evidence>
<proteinExistence type="predicted"/>
<dbReference type="Proteomes" id="UP000008694">
    <property type="component" value="Unassembled WGS sequence"/>
</dbReference>
<dbReference type="EMBL" id="GL348713">
    <property type="protein sequence ID" value="EFH67470.1"/>
    <property type="molecule type" value="Genomic_DNA"/>
</dbReference>
<keyword evidence="3" id="KW-1185">Reference proteome</keyword>
<dbReference type="Gramene" id="Al_scaffold_0001_3726">
    <property type="protein sequence ID" value="Al_scaffold_0001_3726"/>
    <property type="gene ID" value="Al_scaffold_0001_3726"/>
</dbReference>
<keyword evidence="1" id="KW-0812">Transmembrane</keyword>
<sequence length="89" mass="10399">MWDRGALSSLLRSFSVSGDFFLILLFLGRKFFHWGASTKWVVVAKPWQNCDHFVTTSKNGEKLNLLESRTACLRVYCKVYYRIANSFIR</sequence>
<evidence type="ECO:0000313" key="2">
    <source>
        <dbReference type="EMBL" id="EFH67470.1"/>
    </source>
</evidence>
<keyword evidence="1" id="KW-0472">Membrane</keyword>
<dbReference type="HOGENOM" id="CLU_2457834_0_0_1"/>
<name>D7KM06_ARALL</name>
<evidence type="ECO:0000256" key="1">
    <source>
        <dbReference type="SAM" id="Phobius"/>
    </source>
</evidence>
<protein>
    <submittedName>
        <fullName evidence="2">Predicted protein</fullName>
    </submittedName>
</protein>
<gene>
    <name evidence="2" type="ORF">ARALYDRAFT_681403</name>
</gene>
<organism evidence="3">
    <name type="scientific">Arabidopsis lyrata subsp. lyrata</name>
    <name type="common">Lyre-leaved rock-cress</name>
    <dbReference type="NCBI Taxonomy" id="81972"/>
    <lineage>
        <taxon>Eukaryota</taxon>
        <taxon>Viridiplantae</taxon>
        <taxon>Streptophyta</taxon>
        <taxon>Embryophyta</taxon>
        <taxon>Tracheophyta</taxon>
        <taxon>Spermatophyta</taxon>
        <taxon>Magnoliopsida</taxon>
        <taxon>eudicotyledons</taxon>
        <taxon>Gunneridae</taxon>
        <taxon>Pentapetalae</taxon>
        <taxon>rosids</taxon>
        <taxon>malvids</taxon>
        <taxon>Brassicales</taxon>
        <taxon>Brassicaceae</taxon>
        <taxon>Camelineae</taxon>
        <taxon>Arabidopsis</taxon>
    </lineage>
</organism>
<dbReference type="AlphaFoldDB" id="D7KM06"/>
<feature type="transmembrane region" description="Helical" evidence="1">
    <location>
        <begin position="6"/>
        <end position="27"/>
    </location>
</feature>
<reference evidence="3" key="1">
    <citation type="journal article" date="2011" name="Nat. Genet.">
        <title>The Arabidopsis lyrata genome sequence and the basis of rapid genome size change.</title>
        <authorList>
            <person name="Hu T.T."/>
            <person name="Pattyn P."/>
            <person name="Bakker E.G."/>
            <person name="Cao J."/>
            <person name="Cheng J.-F."/>
            <person name="Clark R.M."/>
            <person name="Fahlgren N."/>
            <person name="Fawcett J.A."/>
            <person name="Grimwood J."/>
            <person name="Gundlach H."/>
            <person name="Haberer G."/>
            <person name="Hollister J.D."/>
            <person name="Ossowski S."/>
            <person name="Ottilar R.P."/>
            <person name="Salamov A.A."/>
            <person name="Schneeberger K."/>
            <person name="Spannagl M."/>
            <person name="Wang X."/>
            <person name="Yang L."/>
            <person name="Nasrallah M.E."/>
            <person name="Bergelson J."/>
            <person name="Carrington J.C."/>
            <person name="Gaut B.S."/>
            <person name="Schmutz J."/>
            <person name="Mayer K.F.X."/>
            <person name="Van de Peer Y."/>
            <person name="Grigoriev I.V."/>
            <person name="Nordborg M."/>
            <person name="Weigel D."/>
            <person name="Guo Y.-L."/>
        </authorList>
    </citation>
    <scope>NUCLEOTIDE SEQUENCE [LARGE SCALE GENOMIC DNA]</scope>
    <source>
        <strain evidence="3">cv. MN47</strain>
    </source>
</reference>